<evidence type="ECO:0000256" key="1">
    <source>
        <dbReference type="ARBA" id="ARBA00006964"/>
    </source>
</evidence>
<dbReference type="SUPFAM" id="SSF102705">
    <property type="entry name" value="NIF3 (NGG1p interacting factor 3)-like"/>
    <property type="match status" value="1"/>
</dbReference>
<protein>
    <recommendedName>
        <fullName evidence="2">GTP cyclohydrolase 1 type 2 homolog</fullName>
    </recommendedName>
</protein>
<reference evidence="5 6" key="1">
    <citation type="submission" date="2019-03" db="EMBL/GenBank/DDBJ databases">
        <title>Genomic Encyclopedia of Type Strains, Phase IV (KMG-IV): sequencing the most valuable type-strain genomes for metagenomic binning, comparative biology and taxonomic classification.</title>
        <authorList>
            <person name="Goeker M."/>
        </authorList>
    </citation>
    <scope>NUCLEOTIDE SEQUENCE [LARGE SCALE GENOMIC DNA]</scope>
    <source>
        <strain evidence="5 6">DSM 17974</strain>
    </source>
</reference>
<dbReference type="InterPro" id="IPR002678">
    <property type="entry name" value="DUF34/NIF3"/>
</dbReference>
<feature type="binding site" evidence="4">
    <location>
        <position position="233"/>
    </location>
    <ligand>
        <name>a divalent metal cation</name>
        <dbReference type="ChEBI" id="CHEBI:60240"/>
        <label>1</label>
    </ligand>
</feature>
<dbReference type="GO" id="GO:0046872">
    <property type="term" value="F:metal ion binding"/>
    <property type="evidence" value="ECO:0007669"/>
    <property type="project" value="UniProtKB-KW"/>
</dbReference>
<dbReference type="EMBL" id="SORF01000005">
    <property type="protein sequence ID" value="TDY47949.1"/>
    <property type="molecule type" value="Genomic_DNA"/>
</dbReference>
<dbReference type="Gene3D" id="3.40.1390.30">
    <property type="entry name" value="NIF3 (NGG1p interacting factor 3)-like"/>
    <property type="match status" value="1"/>
</dbReference>
<dbReference type="GO" id="GO:0016787">
    <property type="term" value="F:hydrolase activity"/>
    <property type="evidence" value="ECO:0007669"/>
    <property type="project" value="UniProtKB-KW"/>
</dbReference>
<evidence type="ECO:0000256" key="4">
    <source>
        <dbReference type="PIRSR" id="PIRSR602678-1"/>
    </source>
</evidence>
<dbReference type="Proteomes" id="UP000294581">
    <property type="component" value="Unassembled WGS sequence"/>
</dbReference>
<dbReference type="AlphaFoldDB" id="A0A4V3HEI5"/>
<keyword evidence="6" id="KW-1185">Reference proteome</keyword>
<dbReference type="GO" id="GO:0005737">
    <property type="term" value="C:cytoplasm"/>
    <property type="evidence" value="ECO:0007669"/>
    <property type="project" value="TreeGrafter"/>
</dbReference>
<dbReference type="InterPro" id="IPR036069">
    <property type="entry name" value="DUF34/NIF3_sf"/>
</dbReference>
<evidence type="ECO:0000256" key="2">
    <source>
        <dbReference type="ARBA" id="ARBA00022112"/>
    </source>
</evidence>
<dbReference type="RefSeq" id="WP_166669035.1">
    <property type="nucleotide sequence ID" value="NZ_BSUS01000001.1"/>
</dbReference>
<dbReference type="PANTHER" id="PTHR13799">
    <property type="entry name" value="NGG1 INTERACTING FACTOR 3"/>
    <property type="match status" value="1"/>
</dbReference>
<dbReference type="PANTHER" id="PTHR13799:SF14">
    <property type="entry name" value="GTP CYCLOHYDROLASE 1 TYPE 2 HOMOLOG"/>
    <property type="match status" value="1"/>
</dbReference>
<gene>
    <name evidence="5" type="ORF">C7445_105128</name>
</gene>
<keyword evidence="3 4" id="KW-0479">Metal-binding</keyword>
<evidence type="ECO:0000256" key="3">
    <source>
        <dbReference type="ARBA" id="ARBA00022723"/>
    </source>
</evidence>
<organism evidence="5 6">
    <name type="scientific">Alicyclobacillus sacchari</name>
    <dbReference type="NCBI Taxonomy" id="392010"/>
    <lineage>
        <taxon>Bacteria</taxon>
        <taxon>Bacillati</taxon>
        <taxon>Bacillota</taxon>
        <taxon>Bacilli</taxon>
        <taxon>Bacillales</taxon>
        <taxon>Alicyclobacillaceae</taxon>
        <taxon>Alicyclobacillus</taxon>
    </lineage>
</organism>
<comment type="caution">
    <text evidence="5">The sequence shown here is derived from an EMBL/GenBank/DDBJ whole genome shotgun (WGS) entry which is preliminary data.</text>
</comment>
<accession>A0A4V3HEI5</accession>
<name>A0A4V3HEI5_9BACL</name>
<dbReference type="Pfam" id="PF01784">
    <property type="entry name" value="DUF34_NIF3"/>
    <property type="match status" value="1"/>
</dbReference>
<feature type="binding site" evidence="4">
    <location>
        <position position="65"/>
    </location>
    <ligand>
        <name>a divalent metal cation</name>
        <dbReference type="ChEBI" id="CHEBI:60240"/>
        <label>1</label>
    </ligand>
</feature>
<keyword evidence="5" id="KW-0378">Hydrolase</keyword>
<sequence length="269" mass="29622">MTTVRDVVQNLETLLPWPNGEVETVDTLLFGNMDDSIRGVAMTFVASYEALRDAVAEGCNLIISHEGLFYQHMGNCGTLHEDPVARKKLEYIVQNNVAVYRLHDRPHRTRPDCIVQGLAKKLGWTDLIVGSHTASFDAPIVQLPSITLGHLALQVKMAFQLAWVRVVGDPQLTCRRAGLLPGYRGGGSTAIPYLREAGLDVVIVGEGPEWETVEYVRDAAAMGYAKAMIVVGHQQSEEAGMELIADNLRALLAPIPVRFIPLQPVFHFL</sequence>
<proteinExistence type="inferred from homology"/>
<evidence type="ECO:0000313" key="6">
    <source>
        <dbReference type="Proteomes" id="UP000294581"/>
    </source>
</evidence>
<comment type="similarity">
    <text evidence="1">Belongs to the GTP cyclohydrolase I type 2/NIF3 family.</text>
</comment>
<feature type="binding site" evidence="4">
    <location>
        <position position="237"/>
    </location>
    <ligand>
        <name>a divalent metal cation</name>
        <dbReference type="ChEBI" id="CHEBI:60240"/>
        <label>1</label>
    </ligand>
</feature>
<evidence type="ECO:0000313" key="5">
    <source>
        <dbReference type="EMBL" id="TDY47949.1"/>
    </source>
</evidence>